<dbReference type="OrthoDB" id="191601at2759"/>
<comment type="caution">
    <text evidence="2">The sequence shown here is derived from an EMBL/GenBank/DDBJ whole genome shotgun (WGS) entry which is preliminary data.</text>
</comment>
<name>A0A9N9B8Z1_9GLOM</name>
<evidence type="ECO:0000313" key="3">
    <source>
        <dbReference type="Proteomes" id="UP000789739"/>
    </source>
</evidence>
<evidence type="ECO:0000256" key="1">
    <source>
        <dbReference type="SAM" id="MobiDB-lite"/>
    </source>
</evidence>
<organism evidence="2 3">
    <name type="scientific">Paraglomus brasilianum</name>
    <dbReference type="NCBI Taxonomy" id="144538"/>
    <lineage>
        <taxon>Eukaryota</taxon>
        <taxon>Fungi</taxon>
        <taxon>Fungi incertae sedis</taxon>
        <taxon>Mucoromycota</taxon>
        <taxon>Glomeromycotina</taxon>
        <taxon>Glomeromycetes</taxon>
        <taxon>Paraglomerales</taxon>
        <taxon>Paraglomeraceae</taxon>
        <taxon>Paraglomus</taxon>
    </lineage>
</organism>
<dbReference type="Pfam" id="PF05742">
    <property type="entry name" value="TANGO2"/>
    <property type="match status" value="1"/>
</dbReference>
<dbReference type="AlphaFoldDB" id="A0A9N9B8Z1"/>
<dbReference type="InterPro" id="IPR008551">
    <property type="entry name" value="TANGO2"/>
</dbReference>
<dbReference type="GO" id="GO:0005794">
    <property type="term" value="C:Golgi apparatus"/>
    <property type="evidence" value="ECO:0007669"/>
    <property type="project" value="TreeGrafter"/>
</dbReference>
<sequence>MTFFGYLDLMRLPILSLHNANSIFAANRDEYLNRPTSLAEWWHPTILSGVDLFRTEHGTWLGISLSGRFAALTNYREPFPPDPDTVLSRGLMVRNILESDIDLEQYMEFLKKHNDWYGGFNLIAADLGTTEPKAFYYANREKQDVTVLDKKEIYGLSNSVLGNPWPKVENGRKSMERLLSEFTSEEDLIEKLFSSLSTTVPISVSQPTSIDKIEEIKSTIRVPVINIGELYATRTSTVILVDHNDRVVFVERTLYNELTQKWEAVDKKFEFHIGKSANVGEPAPGRTKTSVVNDLESESDKTNRICNNSKI</sequence>
<proteinExistence type="predicted"/>
<dbReference type="GO" id="GO:0007030">
    <property type="term" value="P:Golgi organization"/>
    <property type="evidence" value="ECO:0007669"/>
    <property type="project" value="TreeGrafter"/>
</dbReference>
<dbReference type="Proteomes" id="UP000789739">
    <property type="component" value="Unassembled WGS sequence"/>
</dbReference>
<reference evidence="2" key="1">
    <citation type="submission" date="2021-06" db="EMBL/GenBank/DDBJ databases">
        <authorList>
            <person name="Kallberg Y."/>
            <person name="Tangrot J."/>
            <person name="Rosling A."/>
        </authorList>
    </citation>
    <scope>NUCLEOTIDE SEQUENCE</scope>
    <source>
        <strain evidence="2">BR232B</strain>
    </source>
</reference>
<evidence type="ECO:0000313" key="2">
    <source>
        <dbReference type="EMBL" id="CAG8556601.1"/>
    </source>
</evidence>
<dbReference type="PANTHER" id="PTHR17985">
    <property type="entry name" value="SER/THR-RICH PROTEIN T10 IN DGCR REGION"/>
    <property type="match status" value="1"/>
</dbReference>
<keyword evidence="3" id="KW-1185">Reference proteome</keyword>
<dbReference type="EMBL" id="CAJVPI010000620">
    <property type="protein sequence ID" value="CAG8556601.1"/>
    <property type="molecule type" value="Genomic_DNA"/>
</dbReference>
<feature type="region of interest" description="Disordered" evidence="1">
    <location>
        <begin position="280"/>
        <end position="311"/>
    </location>
</feature>
<gene>
    <name evidence="2" type="ORF">PBRASI_LOCUS5370</name>
</gene>
<protein>
    <submittedName>
        <fullName evidence="2">9732_t:CDS:1</fullName>
    </submittedName>
</protein>
<accession>A0A9N9B8Z1</accession>
<dbReference type="GO" id="GO:0009306">
    <property type="term" value="P:protein secretion"/>
    <property type="evidence" value="ECO:0007669"/>
    <property type="project" value="TreeGrafter"/>
</dbReference>
<dbReference type="PANTHER" id="PTHR17985:SF8">
    <property type="entry name" value="TRANSPORT AND GOLGI ORGANIZATION PROTEIN 2 HOMOLOG"/>
    <property type="match status" value="1"/>
</dbReference>